<dbReference type="PANTHER" id="PTHR24198">
    <property type="entry name" value="ANKYRIN REPEAT AND PROTEIN KINASE DOMAIN-CONTAINING PROTEIN"/>
    <property type="match status" value="1"/>
</dbReference>
<evidence type="ECO:0000313" key="5">
    <source>
        <dbReference type="Proteomes" id="UP001150062"/>
    </source>
</evidence>
<evidence type="ECO:0000256" key="1">
    <source>
        <dbReference type="ARBA" id="ARBA00022737"/>
    </source>
</evidence>
<evidence type="ECO:0000313" key="4">
    <source>
        <dbReference type="EMBL" id="KAJ6237229.1"/>
    </source>
</evidence>
<dbReference type="EMBL" id="JAOAOG010000239">
    <property type="protein sequence ID" value="KAJ6237229.1"/>
    <property type="molecule type" value="Genomic_DNA"/>
</dbReference>
<dbReference type="InterPro" id="IPR002110">
    <property type="entry name" value="Ankyrin_rpt"/>
</dbReference>
<evidence type="ECO:0000256" key="3">
    <source>
        <dbReference type="PROSITE-ProRule" id="PRU00023"/>
    </source>
</evidence>
<keyword evidence="2 3" id="KW-0040">ANK repeat</keyword>
<comment type="caution">
    <text evidence="4">The sequence shown here is derived from an EMBL/GenBank/DDBJ whole genome shotgun (WGS) entry which is preliminary data.</text>
</comment>
<evidence type="ECO:0000256" key="2">
    <source>
        <dbReference type="ARBA" id="ARBA00023043"/>
    </source>
</evidence>
<proteinExistence type="predicted"/>
<dbReference type="SMART" id="SM00248">
    <property type="entry name" value="ANK"/>
    <property type="match status" value="6"/>
</dbReference>
<name>A0ABQ8XYT4_9EUKA</name>
<feature type="repeat" description="ANK" evidence="3">
    <location>
        <begin position="67"/>
        <end position="101"/>
    </location>
</feature>
<keyword evidence="1" id="KW-0677">Repeat</keyword>
<feature type="repeat" description="ANK" evidence="3">
    <location>
        <begin position="196"/>
        <end position="230"/>
    </location>
</feature>
<dbReference type="PANTHER" id="PTHR24198:SF165">
    <property type="entry name" value="ANKYRIN REPEAT-CONTAINING PROTEIN-RELATED"/>
    <property type="match status" value="1"/>
</dbReference>
<dbReference type="SUPFAM" id="SSF48403">
    <property type="entry name" value="Ankyrin repeat"/>
    <property type="match status" value="1"/>
</dbReference>
<feature type="repeat" description="ANK" evidence="3">
    <location>
        <begin position="33"/>
        <end position="66"/>
    </location>
</feature>
<organism evidence="4 5">
    <name type="scientific">Anaeramoeba flamelloides</name>
    <dbReference type="NCBI Taxonomy" id="1746091"/>
    <lineage>
        <taxon>Eukaryota</taxon>
        <taxon>Metamonada</taxon>
        <taxon>Anaeramoebidae</taxon>
        <taxon>Anaeramoeba</taxon>
    </lineage>
</organism>
<keyword evidence="5" id="KW-1185">Reference proteome</keyword>
<dbReference type="Gene3D" id="1.25.40.20">
    <property type="entry name" value="Ankyrin repeat-containing domain"/>
    <property type="match status" value="3"/>
</dbReference>
<accession>A0ABQ8XYT4</accession>
<dbReference type="Pfam" id="PF12796">
    <property type="entry name" value="Ank_2"/>
    <property type="match status" value="2"/>
</dbReference>
<dbReference type="PROSITE" id="PS50088">
    <property type="entry name" value="ANK_REPEAT"/>
    <property type="match status" value="4"/>
</dbReference>
<dbReference type="InterPro" id="IPR036770">
    <property type="entry name" value="Ankyrin_rpt-contain_sf"/>
</dbReference>
<gene>
    <name evidence="4" type="ORF">M0813_26784</name>
</gene>
<reference evidence="4" key="1">
    <citation type="submission" date="2022-08" db="EMBL/GenBank/DDBJ databases">
        <title>Novel sulfate-reducing endosymbionts in the free-living metamonad Anaeramoeba.</title>
        <authorList>
            <person name="Jerlstrom-Hultqvist J."/>
            <person name="Cepicka I."/>
            <person name="Gallot-Lavallee L."/>
            <person name="Salas-Leiva D."/>
            <person name="Curtis B.A."/>
            <person name="Zahonova K."/>
            <person name="Pipaliya S."/>
            <person name="Dacks J."/>
            <person name="Roger A.J."/>
        </authorList>
    </citation>
    <scope>NUCLEOTIDE SEQUENCE</scope>
    <source>
        <strain evidence="4">Schooner1</strain>
    </source>
</reference>
<feature type="repeat" description="ANK" evidence="3">
    <location>
        <begin position="231"/>
        <end position="265"/>
    </location>
</feature>
<protein>
    <submittedName>
        <fullName evidence="4">Ankyrin repeat</fullName>
    </submittedName>
</protein>
<dbReference type="Proteomes" id="UP001150062">
    <property type="component" value="Unassembled WGS sequence"/>
</dbReference>
<sequence>MDRKGFPSSIINKQLEYIQKIDKKHLLNYRGLDGSTLLSVAVEHKKGHEIVNYLCEIGINPNIKNQNKTTCLHYLCSIKKPNYLIVECLLKHGADPNSFNEDQQNCLHLLVLNKNFDTKHNHQKKKKKKKKKKKIKKIFSLLFHYNANPNQFDNYLLTPFHYLCKSSSKFENENTMKDVITMFLKNGANPNLRGNTKYSPLHFLCGVKYSNTEHTKLLLNYGADPNLANELGWIALHFCAIRDNINLETISLLLKKGANPNLKEKNHGNTPLHLVCKRLLDCLKKNLK</sequence>